<keyword evidence="4" id="KW-0496">Mitochondrion</keyword>
<dbReference type="InterPro" id="IPR010591">
    <property type="entry name" value="ATP11"/>
</dbReference>
<comment type="caution">
    <text evidence="6">The sequence shown here is derived from an EMBL/GenBank/DDBJ whole genome shotgun (WGS) entry which is preliminary data.</text>
</comment>
<evidence type="ECO:0000256" key="5">
    <source>
        <dbReference type="SAM" id="MobiDB-lite"/>
    </source>
</evidence>
<protein>
    <recommendedName>
        <fullName evidence="8">ATP synthase mitochondrial F1 complex assembly factor 1</fullName>
    </recommendedName>
</protein>
<gene>
    <name evidence="6" type="ORF">DDB_G0280243</name>
</gene>
<keyword evidence="3" id="KW-0809">Transit peptide</keyword>
<evidence type="ECO:0000256" key="4">
    <source>
        <dbReference type="ARBA" id="ARBA00023128"/>
    </source>
</evidence>
<dbReference type="Pfam" id="PF06644">
    <property type="entry name" value="ATP11"/>
    <property type="match status" value="1"/>
</dbReference>
<dbReference type="EMBL" id="AAFI02000035">
    <property type="protein sequence ID" value="EAL67348.1"/>
    <property type="molecule type" value="Genomic_DNA"/>
</dbReference>
<sequence>MNLVNRLSTVGSLLKKTTNSTTTTTTTTTSFNLLTNKAINNNNMFQNKKLATPSKVNNNNNNITKPSTTTTTPMSQCAQALIGNKFYTTKPDYKADKPFLGPPGKLNEVVKIELMEKEDVATIKDIWLQYHLKKDCLCAVIPKDIYKKLIERSKACPIFIFPLPGDKGFISMLYQNQGDHFVFTYLEQYKKHTVNAVPWMVASHYIDFIDSKEIVLMRAEPNLEVLNNIQAQYLYNQLQTYLLDDNKYKIMQTFTNRPNEFDFNDVIKNMDSMSLLDDKQSKLISNVIEFEEKEAELVDK</sequence>
<proteinExistence type="inferred from homology"/>
<dbReference type="Proteomes" id="UP000002195">
    <property type="component" value="Unassembled WGS sequence"/>
</dbReference>
<dbReference type="GeneID" id="8622460"/>
<keyword evidence="7" id="KW-1185">Reference proteome</keyword>
<evidence type="ECO:0000313" key="6">
    <source>
        <dbReference type="EMBL" id="EAL67348.1"/>
    </source>
</evidence>
<evidence type="ECO:0000313" key="7">
    <source>
        <dbReference type="Proteomes" id="UP000002195"/>
    </source>
</evidence>
<comment type="subcellular location">
    <subcellularLocation>
        <location evidence="1">Mitochondrion</location>
    </subcellularLocation>
</comment>
<comment type="similarity">
    <text evidence="2">Belongs to the ATP11 family.</text>
</comment>
<dbReference type="FunCoup" id="Q54VM9">
    <property type="interactions" value="341"/>
</dbReference>
<dbReference type="eggNOG" id="KOG3281">
    <property type="taxonomic scope" value="Eukaryota"/>
</dbReference>
<dbReference type="STRING" id="44689.Q54VM9"/>
<dbReference type="VEuPathDB" id="AmoebaDB:DDB_G0280243"/>
<dbReference type="AlphaFoldDB" id="Q54VM9"/>
<name>Q54VM9_DICDI</name>
<dbReference type="PANTHER" id="PTHR13126">
    <property type="entry name" value="CHAPERONE ATP11"/>
    <property type="match status" value="1"/>
</dbReference>
<accession>Q54VM9</accession>
<evidence type="ECO:0008006" key="8">
    <source>
        <dbReference type="Google" id="ProtNLM"/>
    </source>
</evidence>
<evidence type="ECO:0000256" key="2">
    <source>
        <dbReference type="ARBA" id="ARBA00009116"/>
    </source>
</evidence>
<dbReference type="GO" id="GO:0005739">
    <property type="term" value="C:mitochondrion"/>
    <property type="evidence" value="ECO:0000318"/>
    <property type="project" value="GO_Central"/>
</dbReference>
<reference evidence="6 7" key="1">
    <citation type="journal article" date="2005" name="Nature">
        <title>The genome of the social amoeba Dictyostelium discoideum.</title>
        <authorList>
            <consortium name="The Dictyostelium discoideum Sequencing Consortium"/>
            <person name="Eichinger L."/>
            <person name="Pachebat J.A."/>
            <person name="Glockner G."/>
            <person name="Rajandream M.A."/>
            <person name="Sucgang R."/>
            <person name="Berriman M."/>
            <person name="Song J."/>
            <person name="Olsen R."/>
            <person name="Szafranski K."/>
            <person name="Xu Q."/>
            <person name="Tunggal B."/>
            <person name="Kummerfeld S."/>
            <person name="Madera M."/>
            <person name="Konfortov B.A."/>
            <person name="Rivero F."/>
            <person name="Bankier A.T."/>
            <person name="Lehmann R."/>
            <person name="Hamlin N."/>
            <person name="Davies R."/>
            <person name="Gaudet P."/>
            <person name="Fey P."/>
            <person name="Pilcher K."/>
            <person name="Chen G."/>
            <person name="Saunders D."/>
            <person name="Sodergren E."/>
            <person name="Davis P."/>
            <person name="Kerhornou A."/>
            <person name="Nie X."/>
            <person name="Hall N."/>
            <person name="Anjard C."/>
            <person name="Hemphill L."/>
            <person name="Bason N."/>
            <person name="Farbrother P."/>
            <person name="Desany B."/>
            <person name="Just E."/>
            <person name="Morio T."/>
            <person name="Rost R."/>
            <person name="Churcher C."/>
            <person name="Cooper J."/>
            <person name="Haydock S."/>
            <person name="van Driessche N."/>
            <person name="Cronin A."/>
            <person name="Goodhead I."/>
            <person name="Muzny D."/>
            <person name="Mourier T."/>
            <person name="Pain A."/>
            <person name="Lu M."/>
            <person name="Harper D."/>
            <person name="Lindsay R."/>
            <person name="Hauser H."/>
            <person name="James K."/>
            <person name="Quiles M."/>
            <person name="Madan Babu M."/>
            <person name="Saito T."/>
            <person name="Buchrieser C."/>
            <person name="Wardroper A."/>
            <person name="Felder M."/>
            <person name="Thangavelu M."/>
            <person name="Johnson D."/>
            <person name="Knights A."/>
            <person name="Loulseged H."/>
            <person name="Mungall K."/>
            <person name="Oliver K."/>
            <person name="Price C."/>
            <person name="Quail M.A."/>
            <person name="Urushihara H."/>
            <person name="Hernandez J."/>
            <person name="Rabbinowitsch E."/>
            <person name="Steffen D."/>
            <person name="Sanders M."/>
            <person name="Ma J."/>
            <person name="Kohara Y."/>
            <person name="Sharp S."/>
            <person name="Simmonds M."/>
            <person name="Spiegler S."/>
            <person name="Tivey A."/>
            <person name="Sugano S."/>
            <person name="White B."/>
            <person name="Walker D."/>
            <person name="Woodward J."/>
            <person name="Winckler T."/>
            <person name="Tanaka Y."/>
            <person name="Shaulsky G."/>
            <person name="Schleicher M."/>
            <person name="Weinstock G."/>
            <person name="Rosenthal A."/>
            <person name="Cox E.C."/>
            <person name="Chisholm R.L."/>
            <person name="Gibbs R."/>
            <person name="Loomis W.F."/>
            <person name="Platzer M."/>
            <person name="Kay R.R."/>
            <person name="Williams J."/>
            <person name="Dear P.H."/>
            <person name="Noegel A.A."/>
            <person name="Barrell B."/>
            <person name="Kuspa A."/>
        </authorList>
    </citation>
    <scope>NUCLEOTIDE SEQUENCE [LARGE SCALE GENOMIC DNA]</scope>
    <source>
        <strain evidence="6 7">AX4</strain>
    </source>
</reference>
<dbReference type="PhylomeDB" id="Q54VM9"/>
<dbReference type="KEGG" id="ddi:DDB_G0280243"/>
<dbReference type="GO" id="GO:0033615">
    <property type="term" value="P:mitochondrial proton-transporting ATP synthase complex assembly"/>
    <property type="evidence" value="ECO:0000318"/>
    <property type="project" value="GO_Central"/>
</dbReference>
<dbReference type="InParanoid" id="Q54VM9"/>
<dbReference type="PANTHER" id="PTHR13126:SF0">
    <property type="entry name" value="ATP SYNTHASE MITOCHONDRIAL F1 COMPLEX ASSEMBLY FACTOR 1"/>
    <property type="match status" value="1"/>
</dbReference>
<dbReference type="SMR" id="Q54VM9"/>
<evidence type="ECO:0000256" key="3">
    <source>
        <dbReference type="ARBA" id="ARBA00022946"/>
    </source>
</evidence>
<dbReference type="dictyBase" id="DDB_G0280243"/>
<dbReference type="RefSeq" id="XP_641326.1">
    <property type="nucleotide sequence ID" value="XM_636234.1"/>
</dbReference>
<feature type="region of interest" description="Disordered" evidence="5">
    <location>
        <begin position="52"/>
        <end position="72"/>
    </location>
</feature>
<organism evidence="6 7">
    <name type="scientific">Dictyostelium discoideum</name>
    <name type="common">Social amoeba</name>
    <dbReference type="NCBI Taxonomy" id="44689"/>
    <lineage>
        <taxon>Eukaryota</taxon>
        <taxon>Amoebozoa</taxon>
        <taxon>Evosea</taxon>
        <taxon>Eumycetozoa</taxon>
        <taxon>Dictyostelia</taxon>
        <taxon>Dictyosteliales</taxon>
        <taxon>Dictyosteliaceae</taxon>
        <taxon>Dictyostelium</taxon>
    </lineage>
</organism>
<dbReference type="PaxDb" id="44689-DDB0206464"/>
<dbReference type="HOGENOM" id="CLU_067356_1_0_1"/>
<evidence type="ECO:0000256" key="1">
    <source>
        <dbReference type="ARBA" id="ARBA00004173"/>
    </source>
</evidence>
<dbReference type="PRO" id="PR:Q54VM9"/>